<dbReference type="AlphaFoldDB" id="M0BKA4"/>
<organism evidence="1 2">
    <name type="scientific">Halovivax asiaticus JCM 14624</name>
    <dbReference type="NCBI Taxonomy" id="1227490"/>
    <lineage>
        <taxon>Archaea</taxon>
        <taxon>Methanobacteriati</taxon>
        <taxon>Methanobacteriota</taxon>
        <taxon>Stenosarchaea group</taxon>
        <taxon>Halobacteria</taxon>
        <taxon>Halobacteriales</taxon>
        <taxon>Natrialbaceae</taxon>
        <taxon>Halovivax</taxon>
    </lineage>
</organism>
<dbReference type="OrthoDB" id="350892at2157"/>
<evidence type="ECO:0000313" key="2">
    <source>
        <dbReference type="Proteomes" id="UP000011560"/>
    </source>
</evidence>
<protein>
    <submittedName>
        <fullName evidence="1">Uncharacterized protein</fullName>
    </submittedName>
</protein>
<evidence type="ECO:0000313" key="1">
    <source>
        <dbReference type="EMBL" id="ELZ10738.1"/>
    </source>
</evidence>
<dbReference type="RefSeq" id="WP_007700575.1">
    <property type="nucleotide sequence ID" value="NZ_AOIQ01000014.1"/>
</dbReference>
<sequence>MAGGDTITGRVSEITTKLEADETLDADDVTFLSGYVSTIRDYRALDGYRDEIDDAITGGIGHAAYVKILQEFEATGVLDELRSDLIDPSLDPNGFERVEVNGTIHYRSVMIGEQASEGVGWIHPPDKQPATLVRIRDSLFDYLFCTGRGFRLDAEMIYAYEADYEAFLRTVIDCTEGLDDYRLSVHADESGQRVTISVTLRSGGRSYSTEFDHGTDWLQFAALDPVQDALDQEGVETVHYRGGNDGWILVLDDQLEEQILKRLPEWYS</sequence>
<name>M0BKA4_9EURY</name>
<accession>M0BKA4</accession>
<keyword evidence="2" id="KW-1185">Reference proteome</keyword>
<reference evidence="1 2" key="1">
    <citation type="journal article" date="2014" name="PLoS Genet.">
        <title>Phylogenetically driven sequencing of extremely halophilic archaea reveals strategies for static and dynamic osmo-response.</title>
        <authorList>
            <person name="Becker E.A."/>
            <person name="Seitzer P.M."/>
            <person name="Tritt A."/>
            <person name="Larsen D."/>
            <person name="Krusor M."/>
            <person name="Yao A.I."/>
            <person name="Wu D."/>
            <person name="Madern D."/>
            <person name="Eisen J.A."/>
            <person name="Darling A.E."/>
            <person name="Facciotti M.T."/>
        </authorList>
    </citation>
    <scope>NUCLEOTIDE SEQUENCE [LARGE SCALE GENOMIC DNA]</scope>
    <source>
        <strain evidence="1 2">JCM 14624</strain>
    </source>
</reference>
<proteinExistence type="predicted"/>
<dbReference type="Proteomes" id="UP000011560">
    <property type="component" value="Unassembled WGS sequence"/>
</dbReference>
<dbReference type="EMBL" id="AOIQ01000014">
    <property type="protein sequence ID" value="ELZ10738.1"/>
    <property type="molecule type" value="Genomic_DNA"/>
</dbReference>
<gene>
    <name evidence="1" type="ORF">C479_08003</name>
</gene>
<comment type="caution">
    <text evidence="1">The sequence shown here is derived from an EMBL/GenBank/DDBJ whole genome shotgun (WGS) entry which is preliminary data.</text>
</comment>